<gene>
    <name evidence="2" type="ORF">GTP81_30655</name>
</gene>
<protein>
    <submittedName>
        <fullName evidence="2">DUF4154 domain-containing protein</fullName>
    </submittedName>
</protein>
<dbReference type="Pfam" id="PF13689">
    <property type="entry name" value="DUF4154"/>
    <property type="match status" value="1"/>
</dbReference>
<reference evidence="2 3" key="1">
    <citation type="submission" date="2019-12" db="EMBL/GenBank/DDBJ databases">
        <title>Novel species isolated from a subtropical stream in China.</title>
        <authorList>
            <person name="Lu H."/>
        </authorList>
    </citation>
    <scope>NUCLEOTIDE SEQUENCE [LARGE SCALE GENOMIC DNA]</scope>
    <source>
        <strain evidence="2 3">FT107W</strain>
    </source>
</reference>
<keyword evidence="1" id="KW-0732">Signal</keyword>
<comment type="caution">
    <text evidence="2">The sequence shown here is derived from an EMBL/GenBank/DDBJ whole genome shotgun (WGS) entry which is preliminary data.</text>
</comment>
<name>A0A845HUC1_9BURK</name>
<sequence length="189" mass="20067">MPTVRVLAAWCATMPLALLLGWGLAAPPARAQGAAAPVSEQQLKAAFVFNFAVFAEWPAEALPAASPLVLCAYHGNALLAALQELRDKSVNGHRLEVRALAAGAAPRACHLLVLDRQDRDAWPQLHHDLAAGGASVLTVANDRQIARAGAMLALSMEDQRVVFEADLGALRAARMVLSSKLLRLARSVQ</sequence>
<dbReference type="InterPro" id="IPR025293">
    <property type="entry name" value="YfiR/HmsC-like"/>
</dbReference>
<feature type="signal peptide" evidence="1">
    <location>
        <begin position="1"/>
        <end position="31"/>
    </location>
</feature>
<evidence type="ECO:0000313" key="2">
    <source>
        <dbReference type="EMBL" id="MYN21105.1"/>
    </source>
</evidence>
<accession>A0A845HUC1</accession>
<dbReference type="EMBL" id="WWCV01000130">
    <property type="protein sequence ID" value="MYN21105.1"/>
    <property type="molecule type" value="Genomic_DNA"/>
</dbReference>
<keyword evidence="3" id="KW-1185">Reference proteome</keyword>
<evidence type="ECO:0000313" key="3">
    <source>
        <dbReference type="Proteomes" id="UP000484875"/>
    </source>
</evidence>
<organism evidence="2 3">
    <name type="scientific">Duganella vulcania</name>
    <dbReference type="NCBI Taxonomy" id="2692166"/>
    <lineage>
        <taxon>Bacteria</taxon>
        <taxon>Pseudomonadati</taxon>
        <taxon>Pseudomonadota</taxon>
        <taxon>Betaproteobacteria</taxon>
        <taxon>Burkholderiales</taxon>
        <taxon>Oxalobacteraceae</taxon>
        <taxon>Telluria group</taxon>
        <taxon>Duganella</taxon>
    </lineage>
</organism>
<feature type="chain" id="PRO_5032310998" evidence="1">
    <location>
        <begin position="32"/>
        <end position="189"/>
    </location>
</feature>
<dbReference type="AlphaFoldDB" id="A0A845HUC1"/>
<dbReference type="Proteomes" id="UP000484875">
    <property type="component" value="Unassembled WGS sequence"/>
</dbReference>
<dbReference type="RefSeq" id="WP_161093319.1">
    <property type="nucleotide sequence ID" value="NZ_WWCV01000130.1"/>
</dbReference>
<proteinExistence type="predicted"/>
<evidence type="ECO:0000256" key="1">
    <source>
        <dbReference type="SAM" id="SignalP"/>
    </source>
</evidence>